<proteinExistence type="predicted"/>
<keyword evidence="4" id="KW-1185">Reference proteome</keyword>
<evidence type="ECO:0000313" key="4">
    <source>
        <dbReference type="Proteomes" id="UP000031338"/>
    </source>
</evidence>
<comment type="caution">
    <text evidence="3">The sequence shown here is derived from an EMBL/GenBank/DDBJ whole genome shotgun (WGS) entry which is preliminary data.</text>
</comment>
<dbReference type="Gene3D" id="3.30.530.20">
    <property type="match status" value="1"/>
</dbReference>
<protein>
    <recommendedName>
        <fullName evidence="5">Polyketide cyclase / dehydrase and lipid transport</fullName>
    </recommendedName>
</protein>
<sequence>MQSSERSTVKGEERQDSMPHGKSPQRFYQHRAAVVVDIAVDPATLFEHLDDQAKLASHMMQSSAMMAGSSMKFTFDHDRGRMLGSRIGMHGKVLGLSLELSEIVTERDPPRRKAWETEGVPRLLVIGAYRMGFDIAPQGLGSRLTVFIDYDLPNWPWRLLGLIPGRAYARWCTRSMANDAAHTFAA</sequence>
<dbReference type="EMBL" id="JRVC01000001">
    <property type="protein sequence ID" value="KHS49606.1"/>
    <property type="molecule type" value="Genomic_DNA"/>
</dbReference>
<dbReference type="CDD" id="cd07812">
    <property type="entry name" value="SRPBCC"/>
    <property type="match status" value="1"/>
</dbReference>
<evidence type="ECO:0000313" key="3">
    <source>
        <dbReference type="EMBL" id="KHS49606.1"/>
    </source>
</evidence>
<reference evidence="3 4" key="1">
    <citation type="submission" date="2014-10" db="EMBL/GenBank/DDBJ databases">
        <title>Draft genome sequence of Novosphingobium subterraneum DSM 12447.</title>
        <authorList>
            <person name="Gan H.M."/>
            <person name="Gan H.Y."/>
            <person name="Savka M.A."/>
        </authorList>
    </citation>
    <scope>NUCLEOTIDE SEQUENCE [LARGE SCALE GENOMIC DNA]</scope>
    <source>
        <strain evidence="3 4">DSM 12447</strain>
    </source>
</reference>
<organism evidence="3 4">
    <name type="scientific">Novosphingobium subterraneum</name>
    <dbReference type="NCBI Taxonomy" id="48936"/>
    <lineage>
        <taxon>Bacteria</taxon>
        <taxon>Pseudomonadati</taxon>
        <taxon>Pseudomonadota</taxon>
        <taxon>Alphaproteobacteria</taxon>
        <taxon>Sphingomonadales</taxon>
        <taxon>Sphingomonadaceae</taxon>
        <taxon>Novosphingobium</taxon>
    </lineage>
</organism>
<evidence type="ECO:0000256" key="1">
    <source>
        <dbReference type="SAM" id="MobiDB-lite"/>
    </source>
</evidence>
<dbReference type="PATRIC" id="fig|48936.3.peg.315"/>
<dbReference type="SUPFAM" id="SSF55961">
    <property type="entry name" value="Bet v1-like"/>
    <property type="match status" value="1"/>
</dbReference>
<accession>A0A0B8ZT58</accession>
<dbReference type="AlphaFoldDB" id="A0A0B8ZT58"/>
<dbReference type="EMBL" id="JRVC01000001">
    <property type="protein sequence ID" value="KHS49384.1"/>
    <property type="molecule type" value="Genomic_DNA"/>
</dbReference>
<gene>
    <name evidence="2" type="ORF">NJ75_00087</name>
    <name evidence="3" type="ORF">NJ75_00309</name>
</gene>
<name>A0A0B8ZT58_9SPHN</name>
<dbReference type="Proteomes" id="UP000031338">
    <property type="component" value="Unassembled WGS sequence"/>
</dbReference>
<dbReference type="InterPro" id="IPR023393">
    <property type="entry name" value="START-like_dom_sf"/>
</dbReference>
<feature type="region of interest" description="Disordered" evidence="1">
    <location>
        <begin position="1"/>
        <end position="24"/>
    </location>
</feature>
<evidence type="ECO:0008006" key="5">
    <source>
        <dbReference type="Google" id="ProtNLM"/>
    </source>
</evidence>
<evidence type="ECO:0000313" key="2">
    <source>
        <dbReference type="EMBL" id="KHS49384.1"/>
    </source>
</evidence>
<feature type="compositionally biased region" description="Basic and acidic residues" evidence="1">
    <location>
        <begin position="7"/>
        <end position="19"/>
    </location>
</feature>